<dbReference type="PANTHER" id="PTHR31438">
    <property type="entry name" value="LYSINE N-ACYLTRANSFERASE C17G9.06C-RELATED"/>
    <property type="match status" value="1"/>
</dbReference>
<evidence type="ECO:0000256" key="1">
    <source>
        <dbReference type="ARBA" id="ARBA00023251"/>
    </source>
</evidence>
<name>A0ABT6F1Y4_9SYNE</name>
<feature type="domain" description="N-acetyltransferase" evidence="2">
    <location>
        <begin position="1"/>
        <end position="159"/>
    </location>
</feature>
<dbReference type="Pfam" id="PF13523">
    <property type="entry name" value="Acetyltransf_8"/>
    <property type="match status" value="1"/>
</dbReference>
<evidence type="ECO:0000313" key="4">
    <source>
        <dbReference type="Proteomes" id="UP001154265"/>
    </source>
</evidence>
<protein>
    <submittedName>
        <fullName evidence="3">Acetyltransferase</fullName>
    </submittedName>
</protein>
<keyword evidence="4" id="KW-1185">Reference proteome</keyword>
<dbReference type="InterPro" id="IPR016181">
    <property type="entry name" value="Acyl_CoA_acyltransferase"/>
</dbReference>
<comment type="caution">
    <text evidence="3">The sequence shown here is derived from an EMBL/GenBank/DDBJ whole genome shotgun (WGS) entry which is preliminary data.</text>
</comment>
<reference evidence="3" key="2">
    <citation type="submission" date="2022-01" db="EMBL/GenBank/DDBJ databases">
        <authorList>
            <person name="Zivanovic Y."/>
            <person name="Moreira D."/>
            <person name="Lopez-Garcia P."/>
        </authorList>
    </citation>
    <scope>NUCLEOTIDE SEQUENCE</scope>
    <source>
        <strain evidence="3">G9</strain>
    </source>
</reference>
<accession>A0ABT6F1Y4</accession>
<dbReference type="SUPFAM" id="SSF55729">
    <property type="entry name" value="Acyl-CoA N-acyltransferases (Nat)"/>
    <property type="match status" value="1"/>
</dbReference>
<evidence type="ECO:0000313" key="3">
    <source>
        <dbReference type="EMBL" id="MDG2991856.1"/>
    </source>
</evidence>
<dbReference type="EMBL" id="JAKKUT010000005">
    <property type="protein sequence ID" value="MDG2991856.1"/>
    <property type="molecule type" value="Genomic_DNA"/>
</dbReference>
<gene>
    <name evidence="3" type="ORF">L3556_13085</name>
</gene>
<dbReference type="Proteomes" id="UP001154265">
    <property type="component" value="Unassembled WGS sequence"/>
</dbReference>
<organism evidence="3 4">
    <name type="scientific">Candidatus Synechococcus calcipolaris G9</name>
    <dbReference type="NCBI Taxonomy" id="1497997"/>
    <lineage>
        <taxon>Bacteria</taxon>
        <taxon>Bacillati</taxon>
        <taxon>Cyanobacteriota</taxon>
        <taxon>Cyanophyceae</taxon>
        <taxon>Synechococcales</taxon>
        <taxon>Synechococcaceae</taxon>
        <taxon>Synechococcus</taxon>
    </lineage>
</organism>
<dbReference type="PANTHER" id="PTHR31438:SF1">
    <property type="entry name" value="LYSINE N-ACYLTRANSFERASE C17G9.06C-RELATED"/>
    <property type="match status" value="1"/>
</dbReference>
<evidence type="ECO:0000259" key="2">
    <source>
        <dbReference type="PROSITE" id="PS51186"/>
    </source>
</evidence>
<dbReference type="RefSeq" id="WP_277867780.1">
    <property type="nucleotide sequence ID" value="NZ_JAKKUT010000005.1"/>
</dbReference>
<sequence>MELRFATSDDLELLRHWDNQPHVVAADPNDYWDWDVELGRSPDWREQFIAEVDGRPVGFLQIIDPALEETRYWGDVPPGLRAIDIWIGEENDLGKSYGTKMMRLAIAHCFQYPAVSAVIIDPLASNIRAHRFYERLGFQFVERRRFCQDECFVYRLGRCQ</sequence>
<dbReference type="PROSITE" id="PS51186">
    <property type="entry name" value="GNAT"/>
    <property type="match status" value="1"/>
</dbReference>
<keyword evidence="1" id="KW-0046">Antibiotic resistance</keyword>
<proteinExistence type="predicted"/>
<dbReference type="Gene3D" id="3.40.630.30">
    <property type="match status" value="1"/>
</dbReference>
<reference evidence="3" key="1">
    <citation type="journal article" date="2022" name="Genome Biol. Evol.">
        <title>A New Gene Family Diagnostic for Intracellular Biomineralization of Amorphous Ca Carbonates by Cyanobacteria.</title>
        <authorList>
            <person name="Benzerara K."/>
            <person name="Duprat E."/>
            <person name="Bitard-Feildel T."/>
            <person name="Caumes G."/>
            <person name="Cassier-Chauvat C."/>
            <person name="Chauvat F."/>
            <person name="Dezi M."/>
            <person name="Diop S.I."/>
            <person name="Gaschignard G."/>
            <person name="Gorgen S."/>
            <person name="Gugger M."/>
            <person name="Lopez-Garcia P."/>
            <person name="Millet M."/>
            <person name="Skouri-Panet F."/>
            <person name="Moreira D."/>
            <person name="Callebaut I."/>
        </authorList>
    </citation>
    <scope>NUCLEOTIDE SEQUENCE</scope>
    <source>
        <strain evidence="3">G9</strain>
    </source>
</reference>
<dbReference type="InterPro" id="IPR000182">
    <property type="entry name" value="GNAT_dom"/>
</dbReference>